<evidence type="ECO:0000313" key="3">
    <source>
        <dbReference type="Proteomes" id="UP000078240"/>
    </source>
</evidence>
<feature type="region of interest" description="Disordered" evidence="1">
    <location>
        <begin position="288"/>
        <end position="315"/>
    </location>
</feature>
<dbReference type="Proteomes" id="UP000078240">
    <property type="component" value="Unassembled WGS sequence"/>
</dbReference>
<feature type="compositionally biased region" description="Basic residues" evidence="1">
    <location>
        <begin position="115"/>
        <end position="124"/>
    </location>
</feature>
<gene>
    <name evidence="2" type="ORF">VFPBJ_00924</name>
</gene>
<organism evidence="2 3">
    <name type="scientific">Purpureocillium lilacinum</name>
    <name type="common">Paecilomyces lilacinus</name>
    <dbReference type="NCBI Taxonomy" id="33203"/>
    <lineage>
        <taxon>Eukaryota</taxon>
        <taxon>Fungi</taxon>
        <taxon>Dikarya</taxon>
        <taxon>Ascomycota</taxon>
        <taxon>Pezizomycotina</taxon>
        <taxon>Sordariomycetes</taxon>
        <taxon>Hypocreomycetidae</taxon>
        <taxon>Hypocreales</taxon>
        <taxon>Ophiocordycipitaceae</taxon>
        <taxon>Purpureocillium</taxon>
    </lineage>
</organism>
<dbReference type="EMBL" id="LSBH01000001">
    <property type="protein sequence ID" value="OAQ86884.1"/>
    <property type="molecule type" value="Genomic_DNA"/>
</dbReference>
<protein>
    <submittedName>
        <fullName evidence="2">Uncharacterized protein</fullName>
    </submittedName>
</protein>
<dbReference type="AlphaFoldDB" id="A0A179H9Q7"/>
<evidence type="ECO:0000256" key="1">
    <source>
        <dbReference type="SAM" id="MobiDB-lite"/>
    </source>
</evidence>
<comment type="caution">
    <text evidence="2">The sequence shown here is derived from an EMBL/GenBank/DDBJ whole genome shotgun (WGS) entry which is preliminary data.</text>
</comment>
<evidence type="ECO:0000313" key="2">
    <source>
        <dbReference type="EMBL" id="OAQ86884.1"/>
    </source>
</evidence>
<proteinExistence type="predicted"/>
<feature type="region of interest" description="Disordered" evidence="1">
    <location>
        <begin position="107"/>
        <end position="153"/>
    </location>
</feature>
<feature type="compositionally biased region" description="Low complexity" evidence="1">
    <location>
        <begin position="136"/>
        <end position="153"/>
    </location>
</feature>
<sequence>MITTDCALAGHLDAIRPGPSMRSSPSSPLQVERSSVAASRVPSCLWQGQPSSGPRVVSHTVAAARVRASAHQALVSGVAQTPFRPHGCASSCCTALFPWHALRTGSDASVEDRRQRQRLKRRARISNPIEKRSTGSPSNTVSTSFTSSTRASTSCFPRPGNIFLCSGRRGWSSATSEHEASSSRFFAACLGVRVSLPTCSHAGGMRPVVEFWEPTDGASCGPMPPCCRRRCRPTTPPVPDALCLPSRRYEANTSTLLQARRKRTRLALPSIAASGGNPANPAPALVYSPAADTSQPGSRKCTRGSRGQARDSEVTGDPCPGSRFCVKTYSYSRKTVLRAPYCTLPCTCTCRGQSDWRKLCGCTPYSIHPGASQATPWDQTNPGHVPALRCERGGACRSFSWPARLILSRSGPTAVRPLRKVGSCGWRWAGTVFRFET</sequence>
<reference evidence="2 3" key="1">
    <citation type="submission" date="2016-01" db="EMBL/GenBank/DDBJ databases">
        <title>Biosynthesis of antibiotic leucinostatins and their inhibition on Phytophthora in bio-control Purpureocillium lilacinum.</title>
        <authorList>
            <person name="Wang G."/>
            <person name="Liu Z."/>
            <person name="Lin R."/>
            <person name="Li E."/>
            <person name="Mao Z."/>
            <person name="Ling J."/>
            <person name="Yin W."/>
            <person name="Xie B."/>
        </authorList>
    </citation>
    <scope>NUCLEOTIDE SEQUENCE [LARGE SCALE GENOMIC DNA]</scope>
    <source>
        <strain evidence="2">PLBJ-1</strain>
    </source>
</reference>
<accession>A0A179H9Q7</accession>
<name>A0A179H9Q7_PURLI</name>